<proteinExistence type="predicted"/>
<sequence>MAKEAADAVRLFGLANGSVRASANVAAAEVSIEGKSTEILQSVSGQAIRKGAVPEIGAEGNPQRLFAFNTGNNIRDFDTEIKILNYVANELGEASPEVRGTINLHTENPVCISCRSAIYQFKKQFPNVNVNVTEGK</sequence>
<protein>
    <submittedName>
        <fullName evidence="1">Deaminase domain-containing protein</fullName>
    </submittedName>
</protein>
<organism evidence="1 2">
    <name type="scientific">Amycolatopsis carbonis</name>
    <dbReference type="NCBI Taxonomy" id="715471"/>
    <lineage>
        <taxon>Bacteria</taxon>
        <taxon>Bacillati</taxon>
        <taxon>Actinomycetota</taxon>
        <taxon>Actinomycetes</taxon>
        <taxon>Pseudonocardiales</taxon>
        <taxon>Pseudonocardiaceae</taxon>
        <taxon>Amycolatopsis</taxon>
    </lineage>
</organism>
<gene>
    <name evidence="1" type="ORF">QRX50_36855</name>
</gene>
<accession>A0A9Y2ID79</accession>
<dbReference type="InterPro" id="IPR032721">
    <property type="entry name" value="Toxin-deaminase"/>
</dbReference>
<dbReference type="EMBL" id="CP127294">
    <property type="protein sequence ID" value="WIX76950.1"/>
    <property type="molecule type" value="Genomic_DNA"/>
</dbReference>
<evidence type="ECO:0000313" key="2">
    <source>
        <dbReference type="Proteomes" id="UP001236014"/>
    </source>
</evidence>
<dbReference type="Pfam" id="PF14424">
    <property type="entry name" value="Toxin-deaminase"/>
    <property type="match status" value="1"/>
</dbReference>
<reference evidence="1 2" key="1">
    <citation type="submission" date="2023-06" db="EMBL/GenBank/DDBJ databases">
        <authorList>
            <person name="Oyuntsetseg B."/>
            <person name="Kim S.B."/>
        </authorList>
    </citation>
    <scope>NUCLEOTIDE SEQUENCE [LARGE SCALE GENOMIC DNA]</scope>
    <source>
        <strain evidence="1 2">2-15</strain>
    </source>
</reference>
<dbReference type="AlphaFoldDB" id="A0A9Y2ID79"/>
<keyword evidence="2" id="KW-1185">Reference proteome</keyword>
<dbReference type="Proteomes" id="UP001236014">
    <property type="component" value="Chromosome"/>
</dbReference>
<name>A0A9Y2ID79_9PSEU</name>
<dbReference type="KEGG" id="acab:QRX50_36855"/>
<evidence type="ECO:0000313" key="1">
    <source>
        <dbReference type="EMBL" id="WIX76950.1"/>
    </source>
</evidence>
<dbReference type="RefSeq" id="WP_285967696.1">
    <property type="nucleotide sequence ID" value="NZ_CP127294.1"/>
</dbReference>